<dbReference type="SUPFAM" id="SSF53474">
    <property type="entry name" value="alpha/beta-Hydrolases"/>
    <property type="match status" value="1"/>
</dbReference>
<proteinExistence type="inferred from homology"/>
<dbReference type="EMBL" id="JBHUKY010000067">
    <property type="protein sequence ID" value="MFD2413393.1"/>
    <property type="molecule type" value="Genomic_DNA"/>
</dbReference>
<comment type="caution">
    <text evidence="3">The sequence shown here is derived from an EMBL/GenBank/DDBJ whole genome shotgun (WGS) entry which is preliminary data.</text>
</comment>
<dbReference type="PANTHER" id="PTHR11487:SF0">
    <property type="entry name" value="S-ACYL FATTY ACID SYNTHASE THIOESTERASE, MEDIUM CHAIN"/>
    <property type="match status" value="1"/>
</dbReference>
<keyword evidence="4" id="KW-1185">Reference proteome</keyword>
<dbReference type="InterPro" id="IPR012223">
    <property type="entry name" value="TEII"/>
</dbReference>
<protein>
    <submittedName>
        <fullName evidence="3">Thioesterase II family protein</fullName>
    </submittedName>
</protein>
<evidence type="ECO:0000256" key="1">
    <source>
        <dbReference type="ARBA" id="ARBA00007169"/>
    </source>
</evidence>
<evidence type="ECO:0000259" key="2">
    <source>
        <dbReference type="Pfam" id="PF00975"/>
    </source>
</evidence>
<feature type="domain" description="Thioesterase" evidence="2">
    <location>
        <begin position="6"/>
        <end position="229"/>
    </location>
</feature>
<dbReference type="InterPro" id="IPR001031">
    <property type="entry name" value="Thioesterase"/>
</dbReference>
<evidence type="ECO:0000313" key="3">
    <source>
        <dbReference type="EMBL" id="MFD2413393.1"/>
    </source>
</evidence>
<sequence>MENTLKLLCFPYAGGSSFSIYRQWTKWLSPIQLIPIELPGRGSRMEEPLLYSLEELEENLFQDIVRNHIQENDRVALLGHSMGSLLAYRIGMRIGTDSPYSLVHTFLSGFDPLHIPREKVYHRMSDREFIHEIYELGGTPIEVMQDEVIRNTFLPILRADIQVLETYLESERNVADRKLACDMSVLYGFHDKTMSDKIHSWNRYTHGRTEFKGFEGDHFFIVNDNQREVPTYVRKVLMEKLAVLI</sequence>
<dbReference type="Proteomes" id="UP001597448">
    <property type="component" value="Unassembled WGS sequence"/>
</dbReference>
<reference evidence="4" key="1">
    <citation type="journal article" date="2019" name="Int. J. Syst. Evol. Microbiol.">
        <title>The Global Catalogue of Microorganisms (GCM) 10K type strain sequencing project: providing services to taxonomists for standard genome sequencing and annotation.</title>
        <authorList>
            <consortium name="The Broad Institute Genomics Platform"/>
            <consortium name="The Broad Institute Genome Sequencing Center for Infectious Disease"/>
            <person name="Wu L."/>
            <person name="Ma J."/>
        </authorList>
    </citation>
    <scope>NUCLEOTIDE SEQUENCE [LARGE SCALE GENOMIC DNA]</scope>
    <source>
        <strain evidence="4">CCM 8725</strain>
    </source>
</reference>
<evidence type="ECO:0000313" key="4">
    <source>
        <dbReference type="Proteomes" id="UP001597448"/>
    </source>
</evidence>
<comment type="similarity">
    <text evidence="1">Belongs to the thioesterase family.</text>
</comment>
<accession>A0ABW5FEE4</accession>
<dbReference type="InterPro" id="IPR029058">
    <property type="entry name" value="AB_hydrolase_fold"/>
</dbReference>
<organism evidence="3 4">
    <name type="scientific">Paenibacillus rhizoplanae</name>
    <dbReference type="NCBI Taxonomy" id="1917181"/>
    <lineage>
        <taxon>Bacteria</taxon>
        <taxon>Bacillati</taxon>
        <taxon>Bacillota</taxon>
        <taxon>Bacilli</taxon>
        <taxon>Bacillales</taxon>
        <taxon>Paenibacillaceae</taxon>
        <taxon>Paenibacillus</taxon>
    </lineage>
</organism>
<dbReference type="PANTHER" id="PTHR11487">
    <property type="entry name" value="THIOESTERASE"/>
    <property type="match status" value="1"/>
</dbReference>
<dbReference type="RefSeq" id="WP_209994837.1">
    <property type="nucleotide sequence ID" value="NZ_JBHSVQ010000001.1"/>
</dbReference>
<name>A0ABW5FEE4_9BACL</name>
<dbReference type="Gene3D" id="3.40.50.1820">
    <property type="entry name" value="alpha/beta hydrolase"/>
    <property type="match status" value="1"/>
</dbReference>
<gene>
    <name evidence="3" type="ORF">ACFSX3_26290</name>
</gene>
<dbReference type="Pfam" id="PF00975">
    <property type="entry name" value="Thioesterase"/>
    <property type="match status" value="1"/>
</dbReference>